<evidence type="ECO:0000256" key="6">
    <source>
        <dbReference type="ARBA" id="ARBA00066430"/>
    </source>
</evidence>
<keyword evidence="12" id="KW-1185">Reference proteome</keyword>
<evidence type="ECO:0000256" key="9">
    <source>
        <dbReference type="SAM" id="MobiDB-lite"/>
    </source>
</evidence>
<keyword evidence="2" id="KW-0378">Hydrolase</keyword>
<gene>
    <name evidence="11" type="ORF">LSH36_267g00002</name>
</gene>
<evidence type="ECO:0000259" key="10">
    <source>
        <dbReference type="Pfam" id="PF03632"/>
    </source>
</evidence>
<name>A0AAD9JL74_9ANNE</name>
<dbReference type="GO" id="GO:0005975">
    <property type="term" value="P:carbohydrate metabolic process"/>
    <property type="evidence" value="ECO:0007669"/>
    <property type="project" value="InterPro"/>
</dbReference>
<evidence type="ECO:0000256" key="2">
    <source>
        <dbReference type="ARBA" id="ARBA00022801"/>
    </source>
</evidence>
<dbReference type="Gene3D" id="1.50.10.10">
    <property type="match status" value="1"/>
</dbReference>
<evidence type="ECO:0000313" key="11">
    <source>
        <dbReference type="EMBL" id="KAK2154490.1"/>
    </source>
</evidence>
<dbReference type="Proteomes" id="UP001208570">
    <property type="component" value="Unassembled WGS sequence"/>
</dbReference>
<evidence type="ECO:0000256" key="8">
    <source>
        <dbReference type="ARBA" id="ARBA00079982"/>
    </source>
</evidence>
<reference evidence="11" key="1">
    <citation type="journal article" date="2023" name="Mol. Biol. Evol.">
        <title>Third-Generation Sequencing Reveals the Adaptive Role of the Epigenome in Three Deep-Sea Polychaetes.</title>
        <authorList>
            <person name="Perez M."/>
            <person name="Aroh O."/>
            <person name="Sun Y."/>
            <person name="Lan Y."/>
            <person name="Juniper S.K."/>
            <person name="Young C.R."/>
            <person name="Angers B."/>
            <person name="Qian P.Y."/>
        </authorList>
    </citation>
    <scope>NUCLEOTIDE SEQUENCE</scope>
    <source>
        <strain evidence="11">P08H-3</strain>
    </source>
</reference>
<dbReference type="EC" id="3.2.1.107" evidence="6"/>
<organism evidence="11 12">
    <name type="scientific">Paralvinella palmiformis</name>
    <dbReference type="NCBI Taxonomy" id="53620"/>
    <lineage>
        <taxon>Eukaryota</taxon>
        <taxon>Metazoa</taxon>
        <taxon>Spiralia</taxon>
        <taxon>Lophotrochozoa</taxon>
        <taxon>Annelida</taxon>
        <taxon>Polychaeta</taxon>
        <taxon>Sedentaria</taxon>
        <taxon>Canalipalpata</taxon>
        <taxon>Terebellida</taxon>
        <taxon>Terebelliformia</taxon>
        <taxon>Alvinellidae</taxon>
        <taxon>Paralvinella</taxon>
    </lineage>
</organism>
<evidence type="ECO:0000256" key="5">
    <source>
        <dbReference type="ARBA" id="ARBA00053339"/>
    </source>
</evidence>
<dbReference type="AlphaFoldDB" id="A0AAD9JL74"/>
<comment type="similarity">
    <text evidence="1">Belongs to the glycosyl hydrolase 65 family.</text>
</comment>
<dbReference type="GO" id="GO:0047402">
    <property type="term" value="F:protein-glucosylgalactosylhydroxylysine glucosidase activity"/>
    <property type="evidence" value="ECO:0007669"/>
    <property type="project" value="UniProtKB-EC"/>
</dbReference>
<dbReference type="InterPro" id="IPR012341">
    <property type="entry name" value="6hp_glycosidase-like_sf"/>
</dbReference>
<dbReference type="PANTHER" id="PTHR11051:SF8">
    <property type="entry name" value="PROTEIN-GLUCOSYLGALACTOSYLHYDROXYLYSINE GLUCOSIDASE"/>
    <property type="match status" value="1"/>
</dbReference>
<comment type="caution">
    <text evidence="11">The sequence shown here is derived from an EMBL/GenBank/DDBJ whole genome shotgun (WGS) entry which is preliminary data.</text>
</comment>
<dbReference type="Pfam" id="PF03632">
    <property type="entry name" value="Glyco_hydro_65m"/>
    <property type="match status" value="1"/>
</dbReference>
<sequence length="681" mass="79004">MYPRDYIFLWADNSAYQTEFYRLPRQPLHTRRRRPPRKPFSRDRPTRSLGVTPAWPGSVEAFVLSQPCLILSFLGLTEECIRRQQIYRTSYVIKDGDGWRTGSELGSVYQETLIGNGVTVYYRLYAHRTVAPLVVLEIESIRQPFYQSEVVIYLNNSRWKTSPDITFYEDGWHNNCTRYKVGRINEPETAESGHTEVHVIYDVIPENLTMPSSENRITWTFLTSVHVFKTSASEAYTNGRIQIREGNLYKSHIEAWMDLWSRGTIELKGNTRLAKMVTGSLYYILSSLPLRQDPEWPFFGLSPNGLPWGKKDVPYYGGVFWDQDTWMYPPILILHQELGKLMLDTRKRTIFVAFLNAISLGYSGMKYAWESRFTGIETTRARILAKNELHINNDVVFAILQYYWATGDVTIFQYDVYDEIIIEIAEFWISRLQYNETLGKYVTLDVCGPDEYHNSVNNSVYINVGIKIVMEAAANLTLYQMRKLVNVNLTLDRPTNKYQHYADNIYILDDPEEHYHPEYDGYMKGTTVKQADVVLLGYPLMYSMTDEERRNDMEIYENVTDPDGPAMTWCMHAITWLELGEPEKAFANLNKTFANVASTFQVWSEVINKRGAPHFITGQGGFLQAILFGYGGFRIRQHRLDLDFSMPPGVTEMRIKGLDYLGNSLNFVVQFNPDGDEFRYN</sequence>
<dbReference type="InterPro" id="IPR008928">
    <property type="entry name" value="6-hairpin_glycosidase_sf"/>
</dbReference>
<dbReference type="FunFam" id="1.50.10.10:FF:000023">
    <property type="entry name" value="Protein-glucosylgalactosylhydroxylysine glucosidase"/>
    <property type="match status" value="1"/>
</dbReference>
<evidence type="ECO:0000256" key="1">
    <source>
        <dbReference type="ARBA" id="ARBA00006768"/>
    </source>
</evidence>
<dbReference type="SUPFAM" id="SSF48208">
    <property type="entry name" value="Six-hairpin glycosidases"/>
    <property type="match status" value="1"/>
</dbReference>
<dbReference type="EMBL" id="JAODUP010000267">
    <property type="protein sequence ID" value="KAK2154490.1"/>
    <property type="molecule type" value="Genomic_DNA"/>
</dbReference>
<feature type="region of interest" description="Disordered" evidence="9">
    <location>
        <begin position="27"/>
        <end position="51"/>
    </location>
</feature>
<dbReference type="InterPro" id="IPR005195">
    <property type="entry name" value="Glyco_hydro_65_M"/>
</dbReference>
<proteinExistence type="inferred from homology"/>
<evidence type="ECO:0000313" key="12">
    <source>
        <dbReference type="Proteomes" id="UP001208570"/>
    </source>
</evidence>
<comment type="function">
    <text evidence="5">Catalyzes the hydrolysis of glucose from the disaccharide unit linked to hydroxylysine residues of collagen and collagen-like proteins.</text>
</comment>
<accession>A0AAD9JL74</accession>
<evidence type="ECO:0000256" key="7">
    <source>
        <dbReference type="ARBA" id="ARBA00071505"/>
    </source>
</evidence>
<comment type="catalytic activity">
    <reaction evidence="4">
        <text>(5R)-5-O-[alpha-D-glucosyl-(1-&gt;2)-beta-D-galactosyl]-5-hydroxy-L-lysyl-[collagen] + H2O = (5R)-5-O-(beta-D-galactosyl)-5-hydroxy-L-lysyl-[collagen] + D-glucose</text>
        <dbReference type="Rhea" id="RHEA:11068"/>
        <dbReference type="Rhea" id="RHEA-COMP:12753"/>
        <dbReference type="Rhea" id="RHEA-COMP:12754"/>
        <dbReference type="ChEBI" id="CHEBI:4167"/>
        <dbReference type="ChEBI" id="CHEBI:15377"/>
        <dbReference type="ChEBI" id="CHEBI:133443"/>
        <dbReference type="ChEBI" id="CHEBI:133452"/>
        <dbReference type="EC" id="3.2.1.107"/>
    </reaction>
</comment>
<evidence type="ECO:0000256" key="3">
    <source>
        <dbReference type="ARBA" id="ARBA00023295"/>
    </source>
</evidence>
<protein>
    <recommendedName>
        <fullName evidence="7">Protein-glucosylgalactosylhydroxylysine glucosidase</fullName>
        <ecNumber evidence="6">3.2.1.107</ecNumber>
    </recommendedName>
    <alternativeName>
        <fullName evidence="8">Acid trehalase-like protein 1</fullName>
    </alternativeName>
</protein>
<keyword evidence="3" id="KW-0326">Glycosidase</keyword>
<feature type="compositionally biased region" description="Basic residues" evidence="9">
    <location>
        <begin position="28"/>
        <end position="39"/>
    </location>
</feature>
<dbReference type="PANTHER" id="PTHR11051">
    <property type="entry name" value="GLYCOSYL HYDROLASE-RELATED"/>
    <property type="match status" value="1"/>
</dbReference>
<evidence type="ECO:0000256" key="4">
    <source>
        <dbReference type="ARBA" id="ARBA00051415"/>
    </source>
</evidence>
<feature type="domain" description="Glycoside hydrolase family 65 central catalytic" evidence="10">
    <location>
        <begin position="315"/>
        <end position="524"/>
    </location>
</feature>